<organism evidence="2 3">
    <name type="scientific">Trichostrongylus colubriformis</name>
    <name type="common">Black scour worm</name>
    <dbReference type="NCBI Taxonomy" id="6319"/>
    <lineage>
        <taxon>Eukaryota</taxon>
        <taxon>Metazoa</taxon>
        <taxon>Ecdysozoa</taxon>
        <taxon>Nematoda</taxon>
        <taxon>Chromadorea</taxon>
        <taxon>Rhabditida</taxon>
        <taxon>Rhabditina</taxon>
        <taxon>Rhabditomorpha</taxon>
        <taxon>Strongyloidea</taxon>
        <taxon>Trichostrongylidae</taxon>
        <taxon>Trichostrongylus</taxon>
    </lineage>
</organism>
<keyword evidence="3" id="KW-1185">Reference proteome</keyword>
<dbReference type="EMBL" id="WIXE01009485">
    <property type="protein sequence ID" value="KAK5978397.1"/>
    <property type="molecule type" value="Genomic_DNA"/>
</dbReference>
<feature type="region of interest" description="Disordered" evidence="1">
    <location>
        <begin position="97"/>
        <end position="138"/>
    </location>
</feature>
<sequence>MKISGMLNDHVDKTQQDDLVDHLHHREDDTQRELSDETTTQQQHGMRRKNSSGADRKMRTGMMSAANTTQTSYESPFLMSEAKMGSDTTMAQFEGMGISPTSKAEMVTPPSPSPSLKRPKFDYEKPLPEGPPPSIRLC</sequence>
<accession>A0AAN8FGM2</accession>
<dbReference type="AlphaFoldDB" id="A0AAN8FGM2"/>
<proteinExistence type="predicted"/>
<feature type="region of interest" description="Disordered" evidence="1">
    <location>
        <begin position="1"/>
        <end position="74"/>
    </location>
</feature>
<protein>
    <submittedName>
        <fullName evidence="2">Uncharacterized protein</fullName>
    </submittedName>
</protein>
<feature type="compositionally biased region" description="Pro residues" evidence="1">
    <location>
        <begin position="128"/>
        <end position="138"/>
    </location>
</feature>
<dbReference type="Proteomes" id="UP001331761">
    <property type="component" value="Unassembled WGS sequence"/>
</dbReference>
<name>A0AAN8FGM2_TRICO</name>
<gene>
    <name evidence="2" type="ORF">GCK32_004149</name>
</gene>
<evidence type="ECO:0000256" key="1">
    <source>
        <dbReference type="SAM" id="MobiDB-lite"/>
    </source>
</evidence>
<feature type="compositionally biased region" description="Basic and acidic residues" evidence="1">
    <location>
        <begin position="9"/>
        <end position="35"/>
    </location>
</feature>
<feature type="compositionally biased region" description="Polar residues" evidence="1">
    <location>
        <begin position="65"/>
        <end position="74"/>
    </location>
</feature>
<evidence type="ECO:0000313" key="2">
    <source>
        <dbReference type="EMBL" id="KAK5978397.1"/>
    </source>
</evidence>
<reference evidence="2 3" key="1">
    <citation type="submission" date="2019-10" db="EMBL/GenBank/DDBJ databases">
        <title>Assembly and Annotation for the nematode Trichostrongylus colubriformis.</title>
        <authorList>
            <person name="Martin J."/>
        </authorList>
    </citation>
    <scope>NUCLEOTIDE SEQUENCE [LARGE SCALE GENOMIC DNA]</scope>
    <source>
        <strain evidence="2">G859</strain>
        <tissue evidence="2">Whole worm</tissue>
    </source>
</reference>
<evidence type="ECO:0000313" key="3">
    <source>
        <dbReference type="Proteomes" id="UP001331761"/>
    </source>
</evidence>
<comment type="caution">
    <text evidence="2">The sequence shown here is derived from an EMBL/GenBank/DDBJ whole genome shotgun (WGS) entry which is preliminary data.</text>
</comment>